<accession>A0ABD0UHP4</accession>
<protein>
    <recommendedName>
        <fullName evidence="2">Reverse transcriptase zinc-binding domain-containing protein</fullName>
    </recommendedName>
</protein>
<feature type="domain" description="Reverse transcriptase zinc-binding" evidence="2">
    <location>
        <begin position="164"/>
        <end position="242"/>
    </location>
</feature>
<evidence type="ECO:0000313" key="3">
    <source>
        <dbReference type="EMBL" id="KAL0909837.1"/>
    </source>
</evidence>
<dbReference type="Pfam" id="PF13966">
    <property type="entry name" value="zf-RVT"/>
    <property type="match status" value="1"/>
</dbReference>
<comment type="caution">
    <text evidence="3">The sequence shown here is derived from an EMBL/GenBank/DDBJ whole genome shotgun (WGS) entry which is preliminary data.</text>
</comment>
<evidence type="ECO:0000256" key="1">
    <source>
        <dbReference type="SAM" id="MobiDB-lite"/>
    </source>
</evidence>
<reference evidence="3 4" key="1">
    <citation type="journal article" date="2024" name="Plant Biotechnol. J.">
        <title>Dendrobium thyrsiflorum genome and its molecular insights into genes involved in important horticultural traits.</title>
        <authorList>
            <person name="Chen B."/>
            <person name="Wang J.Y."/>
            <person name="Zheng P.J."/>
            <person name="Li K.L."/>
            <person name="Liang Y.M."/>
            <person name="Chen X.F."/>
            <person name="Zhang C."/>
            <person name="Zhao X."/>
            <person name="He X."/>
            <person name="Zhang G.Q."/>
            <person name="Liu Z.J."/>
            <person name="Xu Q."/>
        </authorList>
    </citation>
    <scope>NUCLEOTIDE SEQUENCE [LARGE SCALE GENOMIC DNA]</scope>
    <source>
        <strain evidence="3">GZMU011</strain>
    </source>
</reference>
<feature type="region of interest" description="Disordered" evidence="1">
    <location>
        <begin position="17"/>
        <end position="39"/>
    </location>
</feature>
<gene>
    <name evidence="3" type="ORF">M5K25_020737</name>
</gene>
<dbReference type="EMBL" id="JANQDX010000016">
    <property type="protein sequence ID" value="KAL0909837.1"/>
    <property type="molecule type" value="Genomic_DNA"/>
</dbReference>
<dbReference type="Proteomes" id="UP001552299">
    <property type="component" value="Unassembled WGS sequence"/>
</dbReference>
<evidence type="ECO:0000259" key="2">
    <source>
        <dbReference type="Pfam" id="PF13966"/>
    </source>
</evidence>
<dbReference type="AlphaFoldDB" id="A0ABD0UHP4"/>
<sequence>MRFASSLLPFRAQRRNHPSSFFTHAPGSSARWSPATPGREKSKGFVGSLVVALASAALPSRAVGSRQLPLSPSRTSRPRPSAGGYRNPARLSCMRLSGYQQTAAPPPPPVPPFAGSVRSLGSDRPTIRFGFAHSSSPCTVGLLDLAPPLGDGFCLLGLEHSKFKDFYDGFFDRELDIEWYHYVWHKKKCLRYSVFTWLAFNGGLKTVDALARRNISVSDPVCPLCRSDQETLNHIFFECNYSFSVIIRFLPSFQSFYLRPSLFQAFQHVGSLNEAKVVKCRYLLILNAIVYHLWRERNNRRFNSSSLCAASIAKVITKVIKIKLSSWKNHDFLLERIQLC</sequence>
<proteinExistence type="predicted"/>
<keyword evidence="4" id="KW-1185">Reference proteome</keyword>
<feature type="compositionally biased region" description="Low complexity" evidence="1">
    <location>
        <begin position="64"/>
        <end position="81"/>
    </location>
</feature>
<name>A0ABD0UHP4_DENTH</name>
<organism evidence="3 4">
    <name type="scientific">Dendrobium thyrsiflorum</name>
    <name type="common">Pinecone-like raceme dendrobium</name>
    <name type="synonym">Orchid</name>
    <dbReference type="NCBI Taxonomy" id="117978"/>
    <lineage>
        <taxon>Eukaryota</taxon>
        <taxon>Viridiplantae</taxon>
        <taxon>Streptophyta</taxon>
        <taxon>Embryophyta</taxon>
        <taxon>Tracheophyta</taxon>
        <taxon>Spermatophyta</taxon>
        <taxon>Magnoliopsida</taxon>
        <taxon>Liliopsida</taxon>
        <taxon>Asparagales</taxon>
        <taxon>Orchidaceae</taxon>
        <taxon>Epidendroideae</taxon>
        <taxon>Malaxideae</taxon>
        <taxon>Dendrobiinae</taxon>
        <taxon>Dendrobium</taxon>
    </lineage>
</organism>
<dbReference type="InterPro" id="IPR026960">
    <property type="entry name" value="RVT-Znf"/>
</dbReference>
<evidence type="ECO:0000313" key="4">
    <source>
        <dbReference type="Proteomes" id="UP001552299"/>
    </source>
</evidence>
<feature type="region of interest" description="Disordered" evidence="1">
    <location>
        <begin position="64"/>
        <end position="85"/>
    </location>
</feature>